<dbReference type="InterPro" id="IPR018657">
    <property type="entry name" value="LarA-like_N"/>
</dbReference>
<evidence type="ECO:0000259" key="2">
    <source>
        <dbReference type="Pfam" id="PF09861"/>
    </source>
</evidence>
<evidence type="ECO:0000259" key="3">
    <source>
        <dbReference type="Pfam" id="PF21113"/>
    </source>
</evidence>
<reference evidence="4 5" key="1">
    <citation type="journal article" date="2019" name="Int. J. Syst. Evol. Microbiol.">
        <title>The Global Catalogue of Microorganisms (GCM) 10K type strain sequencing project: providing services to taxonomists for standard genome sequencing and annotation.</title>
        <authorList>
            <consortium name="The Broad Institute Genomics Platform"/>
            <consortium name="The Broad Institute Genome Sequencing Center for Infectious Disease"/>
            <person name="Wu L."/>
            <person name="Ma J."/>
        </authorList>
    </citation>
    <scope>NUCLEOTIDE SEQUENCE [LARGE SCALE GENOMIC DNA]</scope>
    <source>
        <strain evidence="4 5">GX26</strain>
    </source>
</reference>
<dbReference type="InterPro" id="IPR048520">
    <property type="entry name" value="LarA_C"/>
</dbReference>
<protein>
    <submittedName>
        <fullName evidence="4">Lactate racemase domain-containing protein</fullName>
    </submittedName>
</protein>
<feature type="region of interest" description="Disordered" evidence="1">
    <location>
        <begin position="295"/>
        <end position="321"/>
    </location>
</feature>
<name>A0ABD5VCA4_9EURY</name>
<evidence type="ECO:0000256" key="1">
    <source>
        <dbReference type="SAM" id="MobiDB-lite"/>
    </source>
</evidence>
<dbReference type="EMBL" id="JBHSXN010000002">
    <property type="protein sequence ID" value="MFC6953185.1"/>
    <property type="molecule type" value="Genomic_DNA"/>
</dbReference>
<dbReference type="Pfam" id="PF09861">
    <property type="entry name" value="Lar_N"/>
    <property type="match status" value="1"/>
</dbReference>
<dbReference type="AlphaFoldDB" id="A0ABD5VCA4"/>
<accession>A0ABD5VCA4</accession>
<evidence type="ECO:0000313" key="5">
    <source>
        <dbReference type="Proteomes" id="UP001596395"/>
    </source>
</evidence>
<dbReference type="Proteomes" id="UP001596395">
    <property type="component" value="Unassembled WGS sequence"/>
</dbReference>
<dbReference type="Gene3D" id="3.90.226.30">
    <property type="match status" value="1"/>
</dbReference>
<proteinExistence type="predicted"/>
<evidence type="ECO:0000313" key="4">
    <source>
        <dbReference type="EMBL" id="MFC6953185.1"/>
    </source>
</evidence>
<feature type="compositionally biased region" description="Basic and acidic residues" evidence="1">
    <location>
        <begin position="301"/>
        <end position="318"/>
    </location>
</feature>
<dbReference type="RefSeq" id="WP_336350150.1">
    <property type="nucleotide sequence ID" value="NZ_JAZAQL010000002.1"/>
</dbReference>
<dbReference type="PANTHER" id="PTHR33171:SF17">
    <property type="entry name" value="LARA-LIKE N-TERMINAL DOMAIN-CONTAINING PROTEIN"/>
    <property type="match status" value="1"/>
</dbReference>
<organism evidence="4 5">
    <name type="scientific">Halorubellus litoreus</name>
    <dbReference type="NCBI Taxonomy" id="755308"/>
    <lineage>
        <taxon>Archaea</taxon>
        <taxon>Methanobacteriati</taxon>
        <taxon>Methanobacteriota</taxon>
        <taxon>Stenosarchaea group</taxon>
        <taxon>Halobacteria</taxon>
        <taxon>Halobacteriales</taxon>
        <taxon>Halorubellaceae</taxon>
        <taxon>Halorubellus</taxon>
    </lineage>
</organism>
<dbReference type="Gene3D" id="3.40.50.11440">
    <property type="match status" value="1"/>
</dbReference>
<comment type="caution">
    <text evidence="4">The sequence shown here is derived from an EMBL/GenBank/DDBJ whole genome shotgun (WGS) entry which is preliminary data.</text>
</comment>
<feature type="domain" description="Lactate racemase C-terminal" evidence="3">
    <location>
        <begin position="331"/>
        <end position="411"/>
    </location>
</feature>
<dbReference type="Pfam" id="PF21113">
    <property type="entry name" value="LarA_C"/>
    <property type="match status" value="1"/>
</dbReference>
<dbReference type="InterPro" id="IPR043166">
    <property type="entry name" value="LarA-like_C"/>
</dbReference>
<dbReference type="InterPro" id="IPR048068">
    <property type="entry name" value="LarA-like"/>
</dbReference>
<keyword evidence="5" id="KW-1185">Reference proteome</keyword>
<dbReference type="PANTHER" id="PTHR33171">
    <property type="entry name" value="LAR_N DOMAIN-CONTAINING PROTEIN"/>
    <property type="match status" value="1"/>
</dbReference>
<sequence>MDLPLGDGTVSVSFDAVDATVARAPGADAVDVPAATQNALADPHGPRLRDRASADDDVATVVTDGTRAVPTDVLLDGLLAELDATGVARDQVTVVVGLGLHRPMTDAELDEMLGEHADLATNHDPENVVAVGEVDGVPIELNRTVADADLVAATGVVEPHQYAGFSGGAKTVVVGAGSDSQIGYTHGPDLLGRDGVRLGRVDGNPFREFLDSAGDLAGPDFCVNVTKGPQGVLGVAAGDPRAVVRDLAATARDALSVPIPDDESYDAVVAGVGAPKDANLYQASRAATYVALGDRNPLADPRTDAADDENDRGSDAGRGRIVVPAELPEGAGDGTGEQRFFDWLSNATDADALYREMRAGYEPGAQRAFVVARVLRDHAVHVTNSQHPDVVDDCLMHAADSVEDALESESDVLVVPDALNTLLVRDR</sequence>
<gene>
    <name evidence="4" type="ORF">ACFQGB_09950</name>
</gene>
<feature type="domain" description="LarA-like N-terminal" evidence="2">
    <location>
        <begin position="29"/>
        <end position="187"/>
    </location>
</feature>